<dbReference type="Gene3D" id="3.40.50.300">
    <property type="entry name" value="P-loop containing nucleotide triphosphate hydrolases"/>
    <property type="match status" value="1"/>
</dbReference>
<accession>A0A3A3AE30</accession>
<dbReference type="Pfam" id="PF00176">
    <property type="entry name" value="SNF2-rel_dom"/>
    <property type="match status" value="1"/>
</dbReference>
<dbReference type="AlphaFoldDB" id="A0A3A3AE30"/>
<reference evidence="8" key="1">
    <citation type="submission" date="2017-02" db="EMBL/GenBank/DDBJ databases">
        <authorList>
            <person name="Tafer H."/>
            <person name="Lopandic K."/>
        </authorList>
    </citation>
    <scope>NUCLEOTIDE SEQUENCE [LARGE SCALE GENOMIC DNA]</scope>
    <source>
        <strain evidence="8">CBS 366.77</strain>
    </source>
</reference>
<dbReference type="PANTHER" id="PTHR45626">
    <property type="entry name" value="TRANSCRIPTION TERMINATION FACTOR 2-RELATED"/>
    <property type="match status" value="1"/>
</dbReference>
<proteinExistence type="predicted"/>
<evidence type="ECO:0000256" key="5">
    <source>
        <dbReference type="SAM" id="Phobius"/>
    </source>
</evidence>
<dbReference type="Gene3D" id="3.40.50.10810">
    <property type="entry name" value="Tandem AAA-ATPase domain"/>
    <property type="match status" value="1"/>
</dbReference>
<sequence length="1074" mass="121719">MPDVVREAMTSYTETSVVDLLYYMALQLRLHPALVAPPAPAPNPQPLETPAPPASPEIILQVPVGLASTTPEPTTDPGYSADCKFTVRNVKNKDENLFLALSQCTDAYQIRRNVDVNELRFSAFEKLLENGLHYNRNKHTISWRRTDGDTRLYVIRSQEAWVAAIQDMYPQIEFVMEEKSGVGKPKRPAQGDIPHPKRLRTDGKPPKPPSLEDEGSDTTSATIDSTDLLSQRVNRTIQDLRRYGTEGGNGPPQVPLPDPDVMDIDGPLNLPDLTGSEGSDYTSDVTNSTDELLGRVKRNRRAFGRPDEEEDPAPEEDPLPTPDPPPPGDVVNNDGGLSSDEEVENENVIQETLRTFRTNLFVDRTTDENMKEFQRVFRLQGSEGIGKGVMLNLPGLRLPIYPYQLFGSWYMLKTENLTNGGFLADDMGLGKTYTIIALLILDMHIQHMVDRVRTSRKANDGLHNPESETDPQKECPSVKEYPYIECICVPNSPTRHLVSERKGANLVIVPYGLLKHWIRTWNEFVDSEYEPLRPVLLCGHADSRRMMATSVREQRTKIQIMNSDKYAKVLAHELGVRRGQSLDYHVPDLDPDLQAHQRDHKEGTFHVPSDAWRHVVITTIGSLRNHVLKPLTAHRYTYRPTRGKGSRTKQLPASFHGDLWRRAIRTKATKNGQAVERSVDKSWREHPFLKECTSNKVDELGQRFTRLVKAYTRLQSTRPKAQDVQARQRHDKEARQLQDQATSVATQFRSVLETIGFIRRTAESRWGGEPLQEIPKLHEQDRSCPLTESARAQLAPFLEDAKGRYSECNQGDTNRTNLRRSVYRLRIANIFPGLAALYTRERREPQWRFEDLQNENWIAEPENSLIARHLDSVLEGSARWEELRRILNDPLRLVEGKRRKIVIMSYFPIVILTLFLAIRREFPNEHARAVFQGNNNRQGVVDSFQSYDTGEHGGDRQPSPGVLLGTLGILSQGYTLTRANAVVLIEVPYSNGLQKQAFGRVHRIGQRHEQYGIRLVDPTLDAETRALLTQRHRDLLQEASTGQVKAETISSDSDSETEGSLPGQGTEQDPFVLR</sequence>
<dbReference type="GO" id="GO:0005524">
    <property type="term" value="F:ATP binding"/>
    <property type="evidence" value="ECO:0007669"/>
    <property type="project" value="UniProtKB-KW"/>
</dbReference>
<dbReference type="InterPro" id="IPR038718">
    <property type="entry name" value="SNF2-like_sf"/>
</dbReference>
<evidence type="ECO:0000256" key="2">
    <source>
        <dbReference type="ARBA" id="ARBA00022801"/>
    </source>
</evidence>
<dbReference type="SUPFAM" id="SSF52540">
    <property type="entry name" value="P-loop containing nucleoside triphosphate hydrolases"/>
    <property type="match status" value="2"/>
</dbReference>
<feature type="compositionally biased region" description="Acidic residues" evidence="4">
    <location>
        <begin position="307"/>
        <end position="318"/>
    </location>
</feature>
<evidence type="ECO:0000313" key="7">
    <source>
        <dbReference type="EMBL" id="RJE27571.1"/>
    </source>
</evidence>
<feature type="region of interest" description="Disordered" evidence="4">
    <location>
        <begin position="1038"/>
        <end position="1074"/>
    </location>
</feature>
<dbReference type="InterPro" id="IPR027417">
    <property type="entry name" value="P-loop_NTPase"/>
</dbReference>
<dbReference type="GO" id="GO:0006281">
    <property type="term" value="P:DNA repair"/>
    <property type="evidence" value="ECO:0007669"/>
    <property type="project" value="TreeGrafter"/>
</dbReference>
<dbReference type="InterPro" id="IPR050628">
    <property type="entry name" value="SNF2_RAD54_helicase_TF"/>
</dbReference>
<feature type="domain" description="SNF2 N-terminal" evidence="6">
    <location>
        <begin position="403"/>
        <end position="562"/>
    </location>
</feature>
<keyword evidence="5" id="KW-0812">Transmembrane</keyword>
<dbReference type="EMBL" id="MVGC01000002">
    <property type="protein sequence ID" value="RJE27571.1"/>
    <property type="molecule type" value="Genomic_DNA"/>
</dbReference>
<dbReference type="GO" id="GO:0005634">
    <property type="term" value="C:nucleus"/>
    <property type="evidence" value="ECO:0007669"/>
    <property type="project" value="TreeGrafter"/>
</dbReference>
<keyword evidence="2" id="KW-0378">Hydrolase</keyword>
<evidence type="ECO:0000313" key="8">
    <source>
        <dbReference type="Proteomes" id="UP000266188"/>
    </source>
</evidence>
<protein>
    <recommendedName>
        <fullName evidence="6">SNF2 N-terminal domain-containing protein</fullName>
    </recommendedName>
</protein>
<evidence type="ECO:0000256" key="1">
    <source>
        <dbReference type="ARBA" id="ARBA00022741"/>
    </source>
</evidence>
<dbReference type="GO" id="GO:0016787">
    <property type="term" value="F:hydrolase activity"/>
    <property type="evidence" value="ECO:0007669"/>
    <property type="project" value="UniProtKB-KW"/>
</dbReference>
<dbReference type="InterPro" id="IPR000330">
    <property type="entry name" value="SNF2_N"/>
</dbReference>
<evidence type="ECO:0000259" key="6">
    <source>
        <dbReference type="Pfam" id="PF00176"/>
    </source>
</evidence>
<gene>
    <name evidence="7" type="ORF">PHISCL_00157</name>
</gene>
<dbReference type="OrthoDB" id="4511048at2759"/>
<keyword evidence="5" id="KW-1133">Transmembrane helix</keyword>
<keyword evidence="8" id="KW-1185">Reference proteome</keyword>
<evidence type="ECO:0000256" key="3">
    <source>
        <dbReference type="ARBA" id="ARBA00022840"/>
    </source>
</evidence>
<organism evidence="7 8">
    <name type="scientific">Aspergillus sclerotialis</name>
    <dbReference type="NCBI Taxonomy" id="2070753"/>
    <lineage>
        <taxon>Eukaryota</taxon>
        <taxon>Fungi</taxon>
        <taxon>Dikarya</taxon>
        <taxon>Ascomycota</taxon>
        <taxon>Pezizomycotina</taxon>
        <taxon>Eurotiomycetes</taxon>
        <taxon>Eurotiomycetidae</taxon>
        <taxon>Eurotiales</taxon>
        <taxon>Aspergillaceae</taxon>
        <taxon>Aspergillus</taxon>
        <taxon>Aspergillus subgen. Polypaecilum</taxon>
    </lineage>
</organism>
<feature type="transmembrane region" description="Helical" evidence="5">
    <location>
        <begin position="901"/>
        <end position="918"/>
    </location>
</feature>
<dbReference type="Proteomes" id="UP000266188">
    <property type="component" value="Unassembled WGS sequence"/>
</dbReference>
<feature type="compositionally biased region" description="Polar residues" evidence="4">
    <location>
        <begin position="276"/>
        <end position="290"/>
    </location>
</feature>
<keyword evidence="3" id="KW-0067">ATP-binding</keyword>
<evidence type="ECO:0000256" key="4">
    <source>
        <dbReference type="SAM" id="MobiDB-lite"/>
    </source>
</evidence>
<feature type="compositionally biased region" description="Pro residues" evidence="4">
    <location>
        <begin position="319"/>
        <end position="328"/>
    </location>
</feature>
<dbReference type="InterPro" id="IPR049730">
    <property type="entry name" value="SNF2/RAD54-like_C"/>
</dbReference>
<keyword evidence="5" id="KW-0472">Membrane</keyword>
<dbReference type="GO" id="GO:0008094">
    <property type="term" value="F:ATP-dependent activity, acting on DNA"/>
    <property type="evidence" value="ECO:0007669"/>
    <property type="project" value="TreeGrafter"/>
</dbReference>
<dbReference type="CDD" id="cd18793">
    <property type="entry name" value="SF2_C_SNF"/>
    <property type="match status" value="1"/>
</dbReference>
<name>A0A3A3AE30_9EURO</name>
<keyword evidence="1" id="KW-0547">Nucleotide-binding</keyword>
<dbReference type="STRING" id="2070753.A0A3A3AE30"/>
<feature type="compositionally biased region" description="Low complexity" evidence="4">
    <location>
        <begin position="217"/>
        <end position="230"/>
    </location>
</feature>
<comment type="caution">
    <text evidence="7">The sequence shown here is derived from an EMBL/GenBank/DDBJ whole genome shotgun (WGS) entry which is preliminary data.</text>
</comment>
<feature type="region of interest" description="Disordered" evidence="4">
    <location>
        <begin position="179"/>
        <end position="346"/>
    </location>
</feature>